<organism evidence="2 3">
    <name type="scientific">Leptonema illini</name>
    <dbReference type="NCBI Taxonomy" id="183"/>
    <lineage>
        <taxon>Bacteria</taxon>
        <taxon>Pseudomonadati</taxon>
        <taxon>Spirochaetota</taxon>
        <taxon>Spirochaetia</taxon>
        <taxon>Leptospirales</taxon>
        <taxon>Leptospiraceae</taxon>
        <taxon>Leptonema</taxon>
    </lineage>
</organism>
<comment type="caution">
    <text evidence="2">The sequence shown here is derived from an EMBL/GenBank/DDBJ whole genome shotgun (WGS) entry which is preliminary data.</text>
</comment>
<keyword evidence="1" id="KW-0732">Signal</keyword>
<feature type="signal peptide" evidence="1">
    <location>
        <begin position="1"/>
        <end position="18"/>
    </location>
</feature>
<dbReference type="AlphaFoldDB" id="A0A833H2J6"/>
<name>A0A833H2J6_9LEPT</name>
<evidence type="ECO:0000256" key="1">
    <source>
        <dbReference type="SAM" id="SignalP"/>
    </source>
</evidence>
<feature type="chain" id="PRO_5033015949" description="Lipoprotein" evidence="1">
    <location>
        <begin position="19"/>
        <end position="152"/>
    </location>
</feature>
<protein>
    <recommendedName>
        <fullName evidence="4">Lipoprotein</fullName>
    </recommendedName>
</protein>
<dbReference type="EMBL" id="WBUI01000006">
    <property type="protein sequence ID" value="KAB2933231.1"/>
    <property type="molecule type" value="Genomic_DNA"/>
</dbReference>
<reference evidence="2 3" key="1">
    <citation type="submission" date="2019-10" db="EMBL/GenBank/DDBJ databases">
        <title>Extracellular Electron Transfer in a Candidatus Methanoperedens spp. Enrichment Culture.</title>
        <authorList>
            <person name="Berger S."/>
            <person name="Rangel Shaw D."/>
            <person name="Berben T."/>
            <person name="In 'T Zandt M."/>
            <person name="Frank J."/>
            <person name="Reimann J."/>
            <person name="Jetten M.S.M."/>
            <person name="Welte C.U."/>
        </authorList>
    </citation>
    <scope>NUCLEOTIDE SEQUENCE [LARGE SCALE GENOMIC DNA]</scope>
    <source>
        <strain evidence="2">SB12</strain>
    </source>
</reference>
<proteinExistence type="predicted"/>
<sequence>MNVRLFVALLLSMPHLCACIGLGVFSTRPDTSEREFKREEYTASLIKQWDLLYGPPVEEYEDANGWTVKVYSRNRLRWIGVTPVVGCVPLPLIVPAGRSTITVSENQQASFVRVKTRSTDWCWTGCACGLNPGGLFGTGGASCGCKWNCRSY</sequence>
<gene>
    <name evidence="2" type="ORF">F9K24_07745</name>
</gene>
<evidence type="ECO:0000313" key="2">
    <source>
        <dbReference type="EMBL" id="KAB2933231.1"/>
    </source>
</evidence>
<dbReference type="Proteomes" id="UP000460298">
    <property type="component" value="Unassembled WGS sequence"/>
</dbReference>
<accession>A0A833H2J6</accession>
<evidence type="ECO:0000313" key="3">
    <source>
        <dbReference type="Proteomes" id="UP000460298"/>
    </source>
</evidence>
<evidence type="ECO:0008006" key="4">
    <source>
        <dbReference type="Google" id="ProtNLM"/>
    </source>
</evidence>